<dbReference type="OrthoDB" id="4115389at2759"/>
<gene>
    <name evidence="3" type="ORF">E0Z10_g6268</name>
</gene>
<comment type="caution">
    <text evidence="3">The sequence shown here is derived from an EMBL/GenBank/DDBJ whole genome shotgun (WGS) entry which is preliminary data.</text>
</comment>
<dbReference type="Proteomes" id="UP000297716">
    <property type="component" value="Unassembled WGS sequence"/>
</dbReference>
<feature type="region of interest" description="Disordered" evidence="1">
    <location>
        <begin position="27"/>
        <end position="57"/>
    </location>
</feature>
<feature type="region of interest" description="Disordered" evidence="1">
    <location>
        <begin position="1"/>
        <end position="20"/>
    </location>
</feature>
<evidence type="ECO:0000313" key="4">
    <source>
        <dbReference type="Proteomes" id="UP000297716"/>
    </source>
</evidence>
<feature type="domain" description="Clr5" evidence="2">
    <location>
        <begin position="55"/>
        <end position="108"/>
    </location>
</feature>
<dbReference type="InterPro" id="IPR025676">
    <property type="entry name" value="Clr5_dom"/>
</dbReference>
<evidence type="ECO:0000256" key="1">
    <source>
        <dbReference type="SAM" id="MobiDB-lite"/>
    </source>
</evidence>
<dbReference type="AlphaFoldDB" id="A0A4Z0YTR6"/>
<dbReference type="Pfam" id="PF14420">
    <property type="entry name" value="Clr5"/>
    <property type="match status" value="1"/>
</dbReference>
<reference evidence="3 4" key="1">
    <citation type="submission" date="2019-03" db="EMBL/GenBank/DDBJ databases">
        <title>Draft genome sequence of Xylaria hypoxylon DSM 108379, a ubiquitous saprotrophic-parasitic fungi on hardwood.</title>
        <authorList>
            <person name="Buettner E."/>
            <person name="Leonhardt S."/>
            <person name="Gebauer A.M."/>
            <person name="Liers C."/>
            <person name="Hofrichter M."/>
            <person name="Kellner H."/>
        </authorList>
    </citation>
    <scope>NUCLEOTIDE SEQUENCE [LARGE SCALE GENOMIC DNA]</scope>
    <source>
        <strain evidence="3 4">DSM 108379</strain>
    </source>
</reference>
<organism evidence="3 4">
    <name type="scientific">Xylaria hypoxylon</name>
    <dbReference type="NCBI Taxonomy" id="37992"/>
    <lineage>
        <taxon>Eukaryota</taxon>
        <taxon>Fungi</taxon>
        <taxon>Dikarya</taxon>
        <taxon>Ascomycota</taxon>
        <taxon>Pezizomycotina</taxon>
        <taxon>Sordariomycetes</taxon>
        <taxon>Xylariomycetidae</taxon>
        <taxon>Xylariales</taxon>
        <taxon>Xylariaceae</taxon>
        <taxon>Xylaria</taxon>
    </lineage>
</organism>
<name>A0A4Z0YTR6_9PEZI</name>
<sequence length="531" mass="60851">MSESYPSPDSDKDVASSTACTAAELSTATERGFESCGPVSTGAQQRGDRRRKSHSPEAWEAVKADIARLYLEENRRLKDVMIILERQRGFWASPKMYKTKLTRWKFFKNNRQADVANLLYLQQSRLAMGKESTFRRNGRAVDVAAYIKRKGLRPFDLLQAAPSGDLPPTLRCRTPPPPLLPREIDAPDDFLFQEAYLHWSLDHPLMPPQMDNNYFKELDRCQKSGAMRSVTLLTHGCWLLSIGRMNEGGDFCRSAFSTIHSVLDRSAHFTVYELLGAVSRYPDLGIQRALWSYLANYEAEIGGMNDRLQRLLAAFGKLSRNFSLEHNVTMLQWSRRFSSTQSNGMFDGKPFDYTLIQPWDILPMNRSYHHRYYLNQGLWEADTIPTATIYSPEGDGDPSTLRADLLVIFGNQTAWTDERIATIAQRMLREMPSDRPPRYLQFICLYALAHINRTRCRGENAHSSPGHKRAREYLRQAVEVQSEAWEAGKNYYETLTLLETWHREAGDEEAAAAICTKRNAECQNAFKDLFR</sequence>
<keyword evidence="4" id="KW-1185">Reference proteome</keyword>
<evidence type="ECO:0000259" key="2">
    <source>
        <dbReference type="Pfam" id="PF14420"/>
    </source>
</evidence>
<dbReference type="STRING" id="37992.A0A4Z0YTR6"/>
<accession>A0A4Z0YTR6</accession>
<dbReference type="PANTHER" id="PTHR38788">
    <property type="entry name" value="CLR5 DOMAIN-CONTAINING PROTEIN"/>
    <property type="match status" value="1"/>
</dbReference>
<proteinExistence type="predicted"/>
<dbReference type="PANTHER" id="PTHR38788:SF3">
    <property type="entry name" value="CLR5 DOMAIN-CONTAINING PROTEIN"/>
    <property type="match status" value="1"/>
</dbReference>
<protein>
    <recommendedName>
        <fullName evidence="2">Clr5 domain-containing protein</fullName>
    </recommendedName>
</protein>
<evidence type="ECO:0000313" key="3">
    <source>
        <dbReference type="EMBL" id="TGJ82490.1"/>
    </source>
</evidence>
<dbReference type="EMBL" id="SKBN01000126">
    <property type="protein sequence ID" value="TGJ82490.1"/>
    <property type="molecule type" value="Genomic_DNA"/>
</dbReference>